<evidence type="ECO:0000313" key="4">
    <source>
        <dbReference type="Proteomes" id="UP000291106"/>
    </source>
</evidence>
<dbReference type="InterPro" id="IPR027450">
    <property type="entry name" value="AlkB-like"/>
</dbReference>
<dbReference type="PANTHER" id="PTHR31573">
    <property type="entry name" value="ALPHA-KETOGLUTARATE-DEPENDENT DIOXYGENASE ALKB HOMOLOG 2"/>
    <property type="match status" value="1"/>
</dbReference>
<feature type="binding site" evidence="1">
    <location>
        <position position="113"/>
    </location>
    <ligand>
        <name>2-oxoglutarate</name>
        <dbReference type="ChEBI" id="CHEBI:16810"/>
    </ligand>
</feature>
<dbReference type="PANTHER" id="PTHR31573:SF1">
    <property type="entry name" value="DNA OXIDATIVE DEMETHYLASE ALKBH2"/>
    <property type="match status" value="1"/>
</dbReference>
<dbReference type="Pfam" id="PF13532">
    <property type="entry name" value="2OG-FeII_Oxy_2"/>
    <property type="match status" value="1"/>
</dbReference>
<dbReference type="OrthoDB" id="190276at2"/>
<reference evidence="3 4" key="1">
    <citation type="submission" date="2019-02" db="EMBL/GenBank/DDBJ databases">
        <title>Shewanella sp. D4-2 isolated from Dokdo Island.</title>
        <authorList>
            <person name="Baek K."/>
        </authorList>
    </citation>
    <scope>NUCLEOTIDE SEQUENCE [LARGE SCALE GENOMIC DNA]</scope>
    <source>
        <strain evidence="3 4">D4-2</strain>
    </source>
</reference>
<dbReference type="RefSeq" id="WP_130598217.1">
    <property type="nucleotide sequence ID" value="NZ_CP036200.1"/>
</dbReference>
<feature type="binding site" evidence="1">
    <location>
        <position position="186"/>
    </location>
    <ligand>
        <name>2-oxoglutarate</name>
        <dbReference type="ChEBI" id="CHEBI:16810"/>
    </ligand>
</feature>
<feature type="binding site" evidence="1">
    <location>
        <position position="188"/>
    </location>
    <ligand>
        <name>2-oxoglutarate</name>
        <dbReference type="ChEBI" id="CHEBI:16810"/>
    </ligand>
</feature>
<dbReference type="PROSITE" id="PS51471">
    <property type="entry name" value="FE2OG_OXY"/>
    <property type="match status" value="1"/>
</dbReference>
<name>A0A411PFC8_9GAMM</name>
<dbReference type="KEGG" id="smai:EXU30_05670"/>
<feature type="binding site" evidence="1">
    <location>
        <position position="182"/>
    </location>
    <ligand>
        <name>2-oxoglutarate</name>
        <dbReference type="ChEBI" id="CHEBI:16810"/>
    </ligand>
</feature>
<dbReference type="Proteomes" id="UP000291106">
    <property type="component" value="Chromosome"/>
</dbReference>
<evidence type="ECO:0000313" key="3">
    <source>
        <dbReference type="EMBL" id="QBF82245.1"/>
    </source>
</evidence>
<proteinExistence type="predicted"/>
<dbReference type="GO" id="GO:0006307">
    <property type="term" value="P:DNA alkylation repair"/>
    <property type="evidence" value="ECO:0007669"/>
    <property type="project" value="TreeGrafter"/>
</dbReference>
<keyword evidence="3" id="KW-0560">Oxidoreductase</keyword>
<keyword evidence="4" id="KW-1185">Reference proteome</keyword>
<evidence type="ECO:0000256" key="1">
    <source>
        <dbReference type="PIRSR" id="PIRSR632852-1"/>
    </source>
</evidence>
<accession>A0A411PFC8</accession>
<dbReference type="SUPFAM" id="SSF51197">
    <property type="entry name" value="Clavaminate synthase-like"/>
    <property type="match status" value="1"/>
</dbReference>
<sequence>MTQHESPPVTLIKQFLPPKLCQLLWQESQNYPLEKIVIQVFGKYHPIPRTQVWFADSGCDYKYSGSLIRALPWPQELAKIRLLLTQKLPEYATHINGVLVNHYVDGQDCMGWHSDNEPEIVKDSAILSLTLGAARDFVVRHKVTKQKFNYLLAEGDLLIMHGGMQQAWEHALPKRARVNSPRLNYTFRHIKPDFYQKFN</sequence>
<dbReference type="InterPro" id="IPR037151">
    <property type="entry name" value="AlkB-like_sf"/>
</dbReference>
<dbReference type="EMBL" id="CP036200">
    <property type="protein sequence ID" value="QBF82245.1"/>
    <property type="molecule type" value="Genomic_DNA"/>
</dbReference>
<dbReference type="GO" id="GO:0035516">
    <property type="term" value="F:broad specificity oxidative DNA demethylase activity"/>
    <property type="evidence" value="ECO:0007669"/>
    <property type="project" value="TreeGrafter"/>
</dbReference>
<dbReference type="GO" id="GO:0051747">
    <property type="term" value="F:cytosine C-5 DNA demethylase activity"/>
    <property type="evidence" value="ECO:0007669"/>
    <property type="project" value="TreeGrafter"/>
</dbReference>
<keyword evidence="3" id="KW-0223">Dioxygenase</keyword>
<organism evidence="3 4">
    <name type="scientific">Shewanella maritima</name>
    <dbReference type="NCBI Taxonomy" id="2520507"/>
    <lineage>
        <taxon>Bacteria</taxon>
        <taxon>Pseudomonadati</taxon>
        <taxon>Pseudomonadota</taxon>
        <taxon>Gammaproteobacteria</taxon>
        <taxon>Alteromonadales</taxon>
        <taxon>Shewanellaceae</taxon>
        <taxon>Shewanella</taxon>
    </lineage>
</organism>
<feature type="binding site" evidence="1">
    <location>
        <begin position="41"/>
        <end position="43"/>
    </location>
    <ligand>
        <name>substrate</name>
    </ligand>
</feature>
<gene>
    <name evidence="3" type="ORF">EXU30_05670</name>
</gene>
<dbReference type="Gene3D" id="2.60.120.590">
    <property type="entry name" value="Alpha-ketoglutarate-dependent dioxygenase AlkB-like"/>
    <property type="match status" value="1"/>
</dbReference>
<feature type="binding site" evidence="1">
    <location>
        <begin position="61"/>
        <end position="63"/>
    </location>
    <ligand>
        <name>substrate</name>
    </ligand>
</feature>
<protein>
    <submittedName>
        <fullName evidence="3">Alpha-ketoglutarate-dependent dioxygenase AlkB</fullName>
    </submittedName>
</protein>
<dbReference type="AlphaFoldDB" id="A0A411PFC8"/>
<feature type="binding site" evidence="1">
    <location>
        <position position="170"/>
    </location>
    <ligand>
        <name>2-oxoglutarate</name>
        <dbReference type="ChEBI" id="CHEBI:16810"/>
    </ligand>
</feature>
<evidence type="ECO:0000259" key="2">
    <source>
        <dbReference type="PROSITE" id="PS51471"/>
    </source>
</evidence>
<dbReference type="InterPro" id="IPR005123">
    <property type="entry name" value="Oxoglu/Fe-dep_dioxygenase_dom"/>
</dbReference>
<dbReference type="InterPro" id="IPR032852">
    <property type="entry name" value="ALKBH2"/>
</dbReference>
<feature type="binding site" evidence="1">
    <location>
        <position position="101"/>
    </location>
    <ligand>
        <name>2-oxoglutarate</name>
        <dbReference type="ChEBI" id="CHEBI:16810"/>
    </ligand>
</feature>
<dbReference type="GO" id="GO:0008198">
    <property type="term" value="F:ferrous iron binding"/>
    <property type="evidence" value="ECO:0007669"/>
    <property type="project" value="TreeGrafter"/>
</dbReference>
<feature type="domain" description="Fe2OG dioxygenase" evidence="2">
    <location>
        <begin position="94"/>
        <end position="191"/>
    </location>
</feature>
<feature type="binding site" evidence="1">
    <location>
        <position position="103"/>
    </location>
    <ligand>
        <name>2-oxoglutarate</name>
        <dbReference type="ChEBI" id="CHEBI:16810"/>
    </ligand>
</feature>